<dbReference type="PANTHER" id="PTHR39319">
    <property type="entry name" value="SI:DKEY-256H2.1"/>
    <property type="match status" value="1"/>
</dbReference>
<dbReference type="Gene3D" id="2.60.120.200">
    <property type="match status" value="1"/>
</dbReference>
<dbReference type="GO" id="GO:0005975">
    <property type="term" value="P:carbohydrate metabolic process"/>
    <property type="evidence" value="ECO:0007669"/>
    <property type="project" value="UniProtKB-ARBA"/>
</dbReference>
<dbReference type="OrthoDB" id="6281169at2"/>
<dbReference type="SUPFAM" id="SSF49899">
    <property type="entry name" value="Concanavalin A-like lectins/glucanases"/>
    <property type="match status" value="1"/>
</dbReference>
<dbReference type="InterPro" id="IPR013320">
    <property type="entry name" value="ConA-like_dom_sf"/>
</dbReference>
<dbReference type="InterPro" id="IPR008977">
    <property type="entry name" value="PHM/PNGase_F_dom_sf"/>
</dbReference>
<name>A0A2U2XCZ1_9FLAO</name>
<proteinExistence type="predicted"/>
<reference evidence="6 7" key="2">
    <citation type="submission" date="2018-05" db="EMBL/GenBank/DDBJ databases">
        <authorList>
            <person name="Lanie J.A."/>
            <person name="Ng W.-L."/>
            <person name="Kazmierczak K.M."/>
            <person name="Andrzejewski T.M."/>
            <person name="Davidsen T.M."/>
            <person name="Wayne K.J."/>
            <person name="Tettelin H."/>
            <person name="Glass J.I."/>
            <person name="Rusch D."/>
            <person name="Podicherti R."/>
            <person name="Tsui H.-C.T."/>
            <person name="Winkler M.E."/>
        </authorList>
    </citation>
    <scope>NUCLEOTIDE SEQUENCE [LARGE SCALE GENOMIC DNA]</scope>
    <source>
        <strain evidence="6 7">C305</strain>
    </source>
</reference>
<dbReference type="EMBL" id="QFRJ01000005">
    <property type="protein sequence ID" value="PWH85627.1"/>
    <property type="molecule type" value="Genomic_DNA"/>
</dbReference>
<dbReference type="InterPro" id="IPR026444">
    <property type="entry name" value="Secre_tail"/>
</dbReference>
<dbReference type="AlphaFoldDB" id="A0A2U2XCZ1"/>
<keyword evidence="1 3" id="KW-0732">Signal</keyword>
<feature type="domain" description="Secretion system C-terminal sorting" evidence="5">
    <location>
        <begin position="1064"/>
        <end position="1134"/>
    </location>
</feature>
<keyword evidence="2" id="KW-1015">Disulfide bond</keyword>
<feature type="chain" id="PRO_5015768906" description="Peptide-N-glycosidase F C-terminal domain-containing protein" evidence="3">
    <location>
        <begin position="24"/>
        <end position="1136"/>
    </location>
</feature>
<dbReference type="InterPro" id="IPR015197">
    <property type="entry name" value="PngaseF_C"/>
</dbReference>
<dbReference type="InterPro" id="IPR053251">
    <property type="entry name" value="N-glycanase"/>
</dbReference>
<evidence type="ECO:0000259" key="5">
    <source>
        <dbReference type="Pfam" id="PF18962"/>
    </source>
</evidence>
<accession>A0A2U2XCZ1</accession>
<dbReference type="GO" id="GO:0004553">
    <property type="term" value="F:hydrolase activity, hydrolyzing O-glycosyl compounds"/>
    <property type="evidence" value="ECO:0007669"/>
    <property type="project" value="UniProtKB-ARBA"/>
</dbReference>
<evidence type="ECO:0000313" key="6">
    <source>
        <dbReference type="EMBL" id="PWH85627.1"/>
    </source>
</evidence>
<evidence type="ECO:0000256" key="1">
    <source>
        <dbReference type="ARBA" id="ARBA00022729"/>
    </source>
</evidence>
<organism evidence="6 7">
    <name type="scientific">Brumimicrobium oceani</name>
    <dbReference type="NCBI Taxonomy" id="2100725"/>
    <lineage>
        <taxon>Bacteria</taxon>
        <taxon>Pseudomonadati</taxon>
        <taxon>Bacteroidota</taxon>
        <taxon>Flavobacteriia</taxon>
        <taxon>Flavobacteriales</taxon>
        <taxon>Crocinitomicaceae</taxon>
        <taxon>Brumimicrobium</taxon>
    </lineage>
</organism>
<dbReference type="NCBIfam" id="TIGR04183">
    <property type="entry name" value="Por_Secre_tail"/>
    <property type="match status" value="1"/>
</dbReference>
<comment type="caution">
    <text evidence="6">The sequence shown here is derived from an EMBL/GenBank/DDBJ whole genome shotgun (WGS) entry which is preliminary data.</text>
</comment>
<evidence type="ECO:0000256" key="2">
    <source>
        <dbReference type="ARBA" id="ARBA00023157"/>
    </source>
</evidence>
<dbReference type="PANTHER" id="PTHR39319:SF1">
    <property type="entry name" value="SI:DKEY-256H2.1"/>
    <property type="match status" value="1"/>
</dbReference>
<dbReference type="Pfam" id="PF09113">
    <property type="entry name" value="N-glycanase_C"/>
    <property type="match status" value="1"/>
</dbReference>
<evidence type="ECO:0000256" key="3">
    <source>
        <dbReference type="SAM" id="SignalP"/>
    </source>
</evidence>
<dbReference type="Pfam" id="PF13385">
    <property type="entry name" value="Laminin_G_3"/>
    <property type="match status" value="1"/>
</dbReference>
<dbReference type="InterPro" id="IPR014784">
    <property type="entry name" value="Cu2_ascorb_mOase-like_C"/>
</dbReference>
<dbReference type="Pfam" id="PF18962">
    <property type="entry name" value="Por_Secre_tail"/>
    <property type="match status" value="1"/>
</dbReference>
<sequence length="1136" mass="125790">MKNRFLKLITVLALLITSPFSFGQNPGDTTVVQTLNFNSVVRDTQIVFPTFNSNEVERIWMKYTMRCKDGLVSPGVPGQTNKGCGEWDYSCNTYITDSTRLDSVKATIDEYIVYPYASSDDNYSTTPTYNVYSNEHYDVQITATANETNAVVTTGGTQNSSTLSHTNRGGRSFVMLTAAQLTTAGLTIGDIDALSLFSNGSTNSLNHLSIRLKEITVTDLNDAPYTDLINGTEVYHGDLTLTNGQNKIPFFQPFNWTGGNLLVEIVSSSNNNSTPIALSATDIGAAQSLTNNENQFVQFFPGNYISVPGYLGVTGNADRTIEAWIKTEGTEVDVMSWGESLPGKRFTVKVNQDGRPKLEVHNGSVTGNFVVNDGEWHHIAISMSGISLSGTKFYVDGALVNNIDVNNIVVNTGAFNEVEISRGDWNNYFNGGMDDIRIWNAELSAATIQNFMHSRVDANHPDYANLQLNYVFDGTTNMIDDLSPNNNDGEIKGGTVFGKRSSSEHKFDFSKSSIIPDITLHQADYTLNITNTQEKDSIMKENYVVAENVLDPTNGTYSSDIVTSYLNYYPKAHTTYDINGTLIGDNIDANAFLLSNSVIDYFYRSPSSLEILSLVTPYGVNLDLGMEGVAWYFDVTDFYPILQGNRGLKMTRGGQWQEDIDIQFLFVHGTPTREVLDMRQIWRVDMVNHTNINANKHYEPRTVDLDPATQVAKITSAITGHGQEGEFIPRQHTLQVNNGQQNFQWQVWMDCGENPIYPQGGTWIYDRAGWCPGMPTQIEEWDVTNFINNDQIDVDYNVLGATGDSRYIVSHQITSYGATNFSTDARIVNVQAPNDQISFGRTNPMCSDPLITVQNSGSSNITSLTIEYSINGGTVESFDWTGNLAFLEEAEITLPSTSALWTGVVQGAGNRFKAKITSVNGAADEYALNNTYTSKFTSTDIVAPRFILEIKTNNMANQNQYRIEDADGNIIMERTSLANATTYNDTMALTIGCYRFVIEDTGGNGIDFWANNEGTGTMRFKSMTGGQIKRLEGDFGASYIYEFSVTEDLSVKNQTMYDPTINISPIPSSDLINVEVKGNQDGTYAIFNAQGQSMKTGTIKDLKENSTISISNWDAAVYFIHFNTNEKTTVQKFIKN</sequence>
<keyword evidence="7" id="KW-1185">Reference proteome</keyword>
<evidence type="ECO:0000313" key="7">
    <source>
        <dbReference type="Proteomes" id="UP000245370"/>
    </source>
</evidence>
<dbReference type="RefSeq" id="WP_109359332.1">
    <property type="nucleotide sequence ID" value="NZ_QFRJ01000005.1"/>
</dbReference>
<feature type="domain" description="Peptide-N-glycosidase F C-terminal" evidence="4">
    <location>
        <begin position="695"/>
        <end position="789"/>
    </location>
</feature>
<gene>
    <name evidence="6" type="ORF">DIT68_08290</name>
</gene>
<dbReference type="Proteomes" id="UP000245370">
    <property type="component" value="Unassembled WGS sequence"/>
</dbReference>
<evidence type="ECO:0000259" key="4">
    <source>
        <dbReference type="Pfam" id="PF09113"/>
    </source>
</evidence>
<dbReference type="GO" id="GO:0016715">
    <property type="term" value="F:oxidoreductase activity, acting on paired donors, with incorporation or reduction of molecular oxygen, reduced ascorbate as one donor, and incorporation of one atom of oxygen"/>
    <property type="evidence" value="ECO:0007669"/>
    <property type="project" value="InterPro"/>
</dbReference>
<dbReference type="SUPFAM" id="SSF49742">
    <property type="entry name" value="PHM/PNGase F"/>
    <property type="match status" value="1"/>
</dbReference>
<protein>
    <recommendedName>
        <fullName evidence="8">Peptide-N-glycosidase F C-terminal domain-containing protein</fullName>
    </recommendedName>
</protein>
<dbReference type="Gene3D" id="2.60.120.230">
    <property type="match status" value="2"/>
</dbReference>
<evidence type="ECO:0008006" key="8">
    <source>
        <dbReference type="Google" id="ProtNLM"/>
    </source>
</evidence>
<feature type="signal peptide" evidence="3">
    <location>
        <begin position="1"/>
        <end position="23"/>
    </location>
</feature>
<reference evidence="6 7" key="1">
    <citation type="submission" date="2018-05" db="EMBL/GenBank/DDBJ databases">
        <title>Brumimicrobium oceani sp. nov., isolated from coastal sediment.</title>
        <authorList>
            <person name="Kou Y."/>
        </authorList>
    </citation>
    <scope>NUCLEOTIDE SEQUENCE [LARGE SCALE GENOMIC DNA]</scope>
    <source>
        <strain evidence="6 7">C305</strain>
    </source>
</reference>